<name>A0A418Q3S5_9SPHN</name>
<dbReference type="PANTHER" id="PTHR11220:SF58">
    <property type="entry name" value="SOUL HEME-BINDING FAMILY PROTEIN"/>
    <property type="match status" value="1"/>
</dbReference>
<proteinExistence type="predicted"/>
<organism evidence="2 3">
    <name type="scientific">Sphingomonas edaphi</name>
    <dbReference type="NCBI Taxonomy" id="2315689"/>
    <lineage>
        <taxon>Bacteria</taxon>
        <taxon>Pseudomonadati</taxon>
        <taxon>Pseudomonadota</taxon>
        <taxon>Alphaproteobacteria</taxon>
        <taxon>Sphingomonadales</taxon>
        <taxon>Sphingomonadaceae</taxon>
        <taxon>Sphingomonas</taxon>
    </lineage>
</organism>
<protein>
    <submittedName>
        <fullName evidence="2">Heme-binding protein</fullName>
    </submittedName>
</protein>
<dbReference type="Pfam" id="PF04832">
    <property type="entry name" value="SOUL"/>
    <property type="match status" value="1"/>
</dbReference>
<dbReference type="SUPFAM" id="SSF55136">
    <property type="entry name" value="Probable bacterial effector-binding domain"/>
    <property type="match status" value="1"/>
</dbReference>
<comment type="caution">
    <text evidence="2">The sequence shown here is derived from an EMBL/GenBank/DDBJ whole genome shotgun (WGS) entry which is preliminary data.</text>
</comment>
<evidence type="ECO:0000256" key="1">
    <source>
        <dbReference type="SAM" id="Phobius"/>
    </source>
</evidence>
<keyword evidence="3" id="KW-1185">Reference proteome</keyword>
<dbReference type="Proteomes" id="UP000285023">
    <property type="component" value="Unassembled WGS sequence"/>
</dbReference>
<keyword evidence="1" id="KW-0812">Transmembrane</keyword>
<keyword evidence="1" id="KW-1133">Transmembrane helix</keyword>
<reference evidence="2 3" key="1">
    <citation type="submission" date="2018-09" db="EMBL/GenBank/DDBJ databases">
        <title>Sphingomonas sp. DAC4.</title>
        <authorList>
            <person name="Seo T."/>
        </authorList>
    </citation>
    <scope>NUCLEOTIDE SEQUENCE [LARGE SCALE GENOMIC DNA]</scope>
    <source>
        <strain evidence="2 3">DAC4</strain>
    </source>
</reference>
<evidence type="ECO:0000313" key="3">
    <source>
        <dbReference type="Proteomes" id="UP000285023"/>
    </source>
</evidence>
<accession>A0A418Q3S5</accession>
<evidence type="ECO:0000313" key="2">
    <source>
        <dbReference type="EMBL" id="RIX32565.1"/>
    </source>
</evidence>
<dbReference type="OrthoDB" id="2156220at2"/>
<dbReference type="EMBL" id="QXTF01000001">
    <property type="protein sequence ID" value="RIX32565.1"/>
    <property type="molecule type" value="Genomic_DNA"/>
</dbReference>
<feature type="transmembrane region" description="Helical" evidence="1">
    <location>
        <begin position="6"/>
        <end position="25"/>
    </location>
</feature>
<dbReference type="RefSeq" id="WP_119532628.1">
    <property type="nucleotide sequence ID" value="NZ_QXTF01000001.1"/>
</dbReference>
<dbReference type="Gene3D" id="3.20.80.10">
    <property type="entry name" value="Regulatory factor, effector binding domain"/>
    <property type="match status" value="1"/>
</dbReference>
<dbReference type="PANTHER" id="PTHR11220">
    <property type="entry name" value="HEME-BINDING PROTEIN-RELATED"/>
    <property type="match status" value="1"/>
</dbReference>
<dbReference type="AlphaFoldDB" id="A0A418Q3S5"/>
<gene>
    <name evidence="2" type="ORF">D3M59_06450</name>
</gene>
<keyword evidence="1" id="KW-0472">Membrane</keyword>
<dbReference type="InterPro" id="IPR006917">
    <property type="entry name" value="SOUL_heme-bd"/>
</dbReference>
<dbReference type="InterPro" id="IPR011256">
    <property type="entry name" value="Reg_factor_effector_dom_sf"/>
</dbReference>
<sequence length="209" mass="23058">MRKEVLAGAAAIGVALIGGAAFYYFREKQTEEPDYRALTSDGDYQIRDYPAVTVAETVIEGPRRDALGRGFRVLADYIFAKSRNGEKLAMTVPVMQDGGDPMASDPPLFDDELEGAWRTRFVMPAGRDAADLPEPPAGVELVEIPPRKVAVVTFPGFADDKLLAEQEDRLRGWLARRGEAVEAAPEYAFYNSPMIPGPLRRNEVWLPLS</sequence>